<keyword evidence="3" id="KW-1185">Reference proteome</keyword>
<dbReference type="Proteomes" id="UP000054047">
    <property type="component" value="Unassembled WGS sequence"/>
</dbReference>
<feature type="region of interest" description="Disordered" evidence="1">
    <location>
        <begin position="30"/>
        <end position="58"/>
    </location>
</feature>
<protein>
    <submittedName>
        <fullName evidence="2">Uncharacterized protein</fullName>
    </submittedName>
</protein>
<accession>A0A0C2DT58</accession>
<dbReference type="EMBL" id="KN727329">
    <property type="protein sequence ID" value="KIH65952.1"/>
    <property type="molecule type" value="Genomic_DNA"/>
</dbReference>
<organism evidence="2 3">
    <name type="scientific">Ancylostoma duodenale</name>
    <dbReference type="NCBI Taxonomy" id="51022"/>
    <lineage>
        <taxon>Eukaryota</taxon>
        <taxon>Metazoa</taxon>
        <taxon>Ecdysozoa</taxon>
        <taxon>Nematoda</taxon>
        <taxon>Chromadorea</taxon>
        <taxon>Rhabditida</taxon>
        <taxon>Rhabditina</taxon>
        <taxon>Rhabditomorpha</taxon>
        <taxon>Strongyloidea</taxon>
        <taxon>Ancylostomatidae</taxon>
        <taxon>Ancylostomatinae</taxon>
        <taxon>Ancylostoma</taxon>
    </lineage>
</organism>
<evidence type="ECO:0000256" key="1">
    <source>
        <dbReference type="SAM" id="MobiDB-lite"/>
    </source>
</evidence>
<evidence type="ECO:0000313" key="2">
    <source>
        <dbReference type="EMBL" id="KIH65952.1"/>
    </source>
</evidence>
<proteinExistence type="predicted"/>
<reference evidence="2 3" key="1">
    <citation type="submission" date="2013-12" db="EMBL/GenBank/DDBJ databases">
        <title>Draft genome of the parsitic nematode Ancylostoma duodenale.</title>
        <authorList>
            <person name="Mitreva M."/>
        </authorList>
    </citation>
    <scope>NUCLEOTIDE SEQUENCE [LARGE SCALE GENOMIC DNA]</scope>
    <source>
        <strain evidence="2 3">Zhejiang</strain>
    </source>
</reference>
<gene>
    <name evidence="2" type="ORF">ANCDUO_03722</name>
</gene>
<dbReference type="AlphaFoldDB" id="A0A0C2DT58"/>
<sequence>MDNARSGQLHVITAAATAITRPFAIFQKGAKTSSRDWLTPGGATNGTKEGSSRRRTNFDKITTTDAGGSIADSCDFHDPDVILYCLLL</sequence>
<name>A0A0C2DT58_9BILA</name>
<evidence type="ECO:0000313" key="3">
    <source>
        <dbReference type="Proteomes" id="UP000054047"/>
    </source>
</evidence>